<keyword evidence="2" id="KW-0472">Membrane</keyword>
<organism evidence="3 4">
    <name type="scientific">Chloropicon primus</name>
    <dbReference type="NCBI Taxonomy" id="1764295"/>
    <lineage>
        <taxon>Eukaryota</taxon>
        <taxon>Viridiplantae</taxon>
        <taxon>Chlorophyta</taxon>
        <taxon>Chloropicophyceae</taxon>
        <taxon>Chloropicales</taxon>
        <taxon>Chloropicaceae</taxon>
        <taxon>Chloropicon</taxon>
    </lineage>
</organism>
<feature type="transmembrane region" description="Helical" evidence="2">
    <location>
        <begin position="146"/>
        <end position="166"/>
    </location>
</feature>
<reference evidence="3 4" key="1">
    <citation type="submission" date="2018-07" db="EMBL/GenBank/DDBJ databases">
        <title>The complete nuclear genome of the prasinophyte Chloropicon primus (CCMP1205).</title>
        <authorList>
            <person name="Pombert J.-F."/>
            <person name="Otis C."/>
            <person name="Turmel M."/>
            <person name="Lemieux C."/>
        </authorList>
    </citation>
    <scope>NUCLEOTIDE SEQUENCE [LARGE SCALE GENOMIC DNA]</scope>
    <source>
        <strain evidence="3 4">CCMP1205</strain>
    </source>
</reference>
<accession>A0A5B8MLX4</accession>
<evidence type="ECO:0000256" key="1">
    <source>
        <dbReference type="SAM" id="MobiDB-lite"/>
    </source>
</evidence>
<keyword evidence="4" id="KW-1185">Reference proteome</keyword>
<sequence length="225" mass="24985">MPTKSDGSFVFKQPDPRHQHQNQHQHQHASSCSHRDEEEDDDGDGIFNPGPPRSSNASRKKKGKRRRDASTSTAGGKKKHPEVSCSIQYRSFTCRSARVVIKRKSCKGDTVFFKHNWGSRNTKNMNYSTDKEHAGHATRARLVRKVAAVFVLVATLTLWMAVAGYASRQSEAGASAAAGRRLLFIPRYYWPTAPPGPAGCLFRGACTTWGTRYPPDIFTALTGSY</sequence>
<keyword evidence="2" id="KW-0812">Transmembrane</keyword>
<dbReference type="Proteomes" id="UP000316726">
    <property type="component" value="Chromosome 6"/>
</dbReference>
<feature type="region of interest" description="Disordered" evidence="1">
    <location>
        <begin position="1"/>
        <end position="80"/>
    </location>
</feature>
<evidence type="ECO:0000313" key="3">
    <source>
        <dbReference type="EMBL" id="QDZ21658.1"/>
    </source>
</evidence>
<keyword evidence="2" id="KW-1133">Transmembrane helix</keyword>
<evidence type="ECO:0000313" key="4">
    <source>
        <dbReference type="Proteomes" id="UP000316726"/>
    </source>
</evidence>
<dbReference type="AlphaFoldDB" id="A0A5B8MLX4"/>
<name>A0A5B8MLX4_9CHLO</name>
<evidence type="ECO:0000256" key="2">
    <source>
        <dbReference type="SAM" id="Phobius"/>
    </source>
</evidence>
<feature type="compositionally biased region" description="Basic residues" evidence="1">
    <location>
        <begin position="58"/>
        <end position="67"/>
    </location>
</feature>
<protein>
    <submittedName>
        <fullName evidence="3">Uncharacterized protein</fullName>
    </submittedName>
</protein>
<proteinExistence type="predicted"/>
<gene>
    <name evidence="3" type="ORF">A3770_06p41760</name>
</gene>
<dbReference type="EMBL" id="CP031039">
    <property type="protein sequence ID" value="QDZ21658.1"/>
    <property type="molecule type" value="Genomic_DNA"/>
</dbReference>